<dbReference type="InterPro" id="IPR006175">
    <property type="entry name" value="YjgF/YER057c/UK114"/>
</dbReference>
<protein>
    <submittedName>
        <fullName evidence="1">Enamine deaminase RidA (YjgF/YER057c/UK114 family)</fullName>
    </submittedName>
</protein>
<dbReference type="EMBL" id="VFOR01000002">
    <property type="protein sequence ID" value="TQL58213.1"/>
    <property type="molecule type" value="Genomic_DNA"/>
</dbReference>
<dbReference type="Gene3D" id="3.30.1330.40">
    <property type="entry name" value="RutC-like"/>
    <property type="match status" value="1"/>
</dbReference>
<dbReference type="Pfam" id="PF01042">
    <property type="entry name" value="Ribonuc_L-PSP"/>
    <property type="match status" value="1"/>
</dbReference>
<dbReference type="SUPFAM" id="SSF55298">
    <property type="entry name" value="YjgF-like"/>
    <property type="match status" value="1"/>
</dbReference>
<sequence>MTLRERLADAGVTLPPVAKPVAAYTPARLVGRQVWTSGQLPMVDGALPRVGHVGSDVSTEDARADARQCTLNALAAVGSVVDLDQVLRITKVTVFVNSAPDFTDQALVANGASELLGELFDEAHVRSAVGVATLPLGAPVEVELIAEVG</sequence>
<evidence type="ECO:0000313" key="1">
    <source>
        <dbReference type="EMBL" id="TQL58213.1"/>
    </source>
</evidence>
<dbReference type="CDD" id="cd02199">
    <property type="entry name" value="YjgF_YER057c_UK114_like_1"/>
    <property type="match status" value="1"/>
</dbReference>
<name>A0A542ZCX5_9ACTN</name>
<gene>
    <name evidence="1" type="ORF">FB460_2067</name>
</gene>
<reference evidence="1 2" key="1">
    <citation type="submission" date="2019-06" db="EMBL/GenBank/DDBJ databases">
        <title>Sequencing the genomes of 1000 actinobacteria strains.</title>
        <authorList>
            <person name="Klenk H.-P."/>
        </authorList>
    </citation>
    <scope>NUCLEOTIDE SEQUENCE [LARGE SCALE GENOMIC DNA]</scope>
    <source>
        <strain evidence="1 2">DSM 8251</strain>
    </source>
</reference>
<proteinExistence type="predicted"/>
<dbReference type="PANTHER" id="PTHR43760:SF1">
    <property type="entry name" value="ENDORIBONUCLEASE L-PSP_CHORISMATE MUTASE-LIKE DOMAIN-CONTAINING PROTEIN"/>
    <property type="match status" value="1"/>
</dbReference>
<dbReference type="InterPro" id="IPR013813">
    <property type="entry name" value="Endoribo_LPSP/chorism_mut-like"/>
</dbReference>
<dbReference type="InterPro" id="IPR035959">
    <property type="entry name" value="RutC-like_sf"/>
</dbReference>
<dbReference type="RefSeq" id="WP_142094026.1">
    <property type="nucleotide sequence ID" value="NZ_BAAAMD010000002.1"/>
</dbReference>
<dbReference type="PANTHER" id="PTHR43760">
    <property type="entry name" value="ENDORIBONUCLEASE-RELATED"/>
    <property type="match status" value="1"/>
</dbReference>
<evidence type="ECO:0000313" key="2">
    <source>
        <dbReference type="Proteomes" id="UP000316196"/>
    </source>
</evidence>
<comment type="caution">
    <text evidence="1">The sequence shown here is derived from an EMBL/GenBank/DDBJ whole genome shotgun (WGS) entry which is preliminary data.</text>
</comment>
<dbReference type="OrthoDB" id="9806229at2"/>
<dbReference type="AlphaFoldDB" id="A0A542ZCX5"/>
<dbReference type="Proteomes" id="UP000316196">
    <property type="component" value="Unassembled WGS sequence"/>
</dbReference>
<organism evidence="1 2">
    <name type="scientific">Propioniferax innocua</name>
    <dbReference type="NCBI Taxonomy" id="1753"/>
    <lineage>
        <taxon>Bacteria</taxon>
        <taxon>Bacillati</taxon>
        <taxon>Actinomycetota</taxon>
        <taxon>Actinomycetes</taxon>
        <taxon>Propionibacteriales</taxon>
        <taxon>Propionibacteriaceae</taxon>
        <taxon>Propioniferax</taxon>
    </lineage>
</organism>
<accession>A0A542ZCX5</accession>
<keyword evidence="2" id="KW-1185">Reference proteome</keyword>